<keyword evidence="1" id="KW-0677">Repeat</keyword>
<reference evidence="3 4" key="1">
    <citation type="journal article" date="2020" name="BMC Genomics">
        <title>Intraspecific diversification of the crop wild relative Brassica cretica Lam. using demographic model selection.</title>
        <authorList>
            <person name="Kioukis A."/>
            <person name="Michalopoulou V.A."/>
            <person name="Briers L."/>
            <person name="Pirintsos S."/>
            <person name="Studholme D.J."/>
            <person name="Pavlidis P."/>
            <person name="Sarris P.F."/>
        </authorList>
    </citation>
    <scope>NUCLEOTIDE SEQUENCE [LARGE SCALE GENOMIC DNA]</scope>
    <source>
        <strain evidence="4">cv. PFS-1207/04</strain>
    </source>
</reference>
<keyword evidence="4" id="KW-1185">Reference proteome</keyword>
<dbReference type="PANTHER" id="PTHR22870:SF428">
    <property type="entry name" value="REGULATOR OF CHROMOSOME CONDENSATION (RCC1) FAMILY PROTEIN"/>
    <property type="match status" value="1"/>
</dbReference>
<sequence length="283" mass="30952">MFSWGEESADCGEFNTCAVIASGDLYAWGDGAHNAGLLGLGSETSHWKPVRILGQMEGKLFTYGDSTFGALGHGDRVMSPILDRIVRTDCGARQCTDQLDEVRIKLNQLKRVWYHLTQFCSAHGSCWTSSLSWGQLAISSPQLGGVFRSGPVWPGPSGYRAVPMVRVGRRVQVRSWLNLAMRQRPGGVGFRVGTARGAVGAVMGAVLSGFGRKGTRGQVASPWPILCDRSARAVTGPSLYKYRPLGSILGIIFPRESPEEIVRQKRKRVAGDLKSNRVWWCLI</sequence>
<dbReference type="SUPFAM" id="SSF50985">
    <property type="entry name" value="RCC1/BLIP-II"/>
    <property type="match status" value="1"/>
</dbReference>
<dbReference type="Gene3D" id="2.130.10.30">
    <property type="entry name" value="Regulator of chromosome condensation 1/beta-lactamase-inhibitor protein II"/>
    <property type="match status" value="1"/>
</dbReference>
<comment type="caution">
    <text evidence="3">The sequence shown here is derived from an EMBL/GenBank/DDBJ whole genome shotgun (WGS) entry which is preliminary data.</text>
</comment>
<feature type="repeat" description="RCC1" evidence="2">
    <location>
        <begin position="23"/>
        <end position="74"/>
    </location>
</feature>
<dbReference type="PANTHER" id="PTHR22870">
    <property type="entry name" value="REGULATOR OF CHROMOSOME CONDENSATION"/>
    <property type="match status" value="1"/>
</dbReference>
<evidence type="ECO:0000313" key="3">
    <source>
        <dbReference type="EMBL" id="KAF3534604.1"/>
    </source>
</evidence>
<proteinExistence type="predicted"/>
<evidence type="ECO:0000256" key="1">
    <source>
        <dbReference type="ARBA" id="ARBA00022737"/>
    </source>
</evidence>
<dbReference type="Proteomes" id="UP000266723">
    <property type="component" value="Unassembled WGS sequence"/>
</dbReference>
<protein>
    <submittedName>
        <fullName evidence="3">Uncharacterized protein</fullName>
    </submittedName>
</protein>
<dbReference type="InterPro" id="IPR009091">
    <property type="entry name" value="RCC1/BLIP-II"/>
</dbReference>
<evidence type="ECO:0000313" key="4">
    <source>
        <dbReference type="Proteomes" id="UP000266723"/>
    </source>
</evidence>
<evidence type="ECO:0000256" key="2">
    <source>
        <dbReference type="PROSITE-ProRule" id="PRU00235"/>
    </source>
</evidence>
<dbReference type="InterPro" id="IPR051210">
    <property type="entry name" value="Ub_ligase/GEF_domain"/>
</dbReference>
<dbReference type="PROSITE" id="PS50012">
    <property type="entry name" value="RCC1_3"/>
    <property type="match status" value="1"/>
</dbReference>
<name>A0ABQ7BQY6_BRACR</name>
<dbReference type="EMBL" id="QGKV02001507">
    <property type="protein sequence ID" value="KAF3534604.1"/>
    <property type="molecule type" value="Genomic_DNA"/>
</dbReference>
<dbReference type="InterPro" id="IPR000408">
    <property type="entry name" value="Reg_chr_condens"/>
</dbReference>
<accession>A0ABQ7BQY6</accession>
<gene>
    <name evidence="3" type="ORF">DY000_02040120</name>
</gene>
<organism evidence="3 4">
    <name type="scientific">Brassica cretica</name>
    <name type="common">Mustard</name>
    <dbReference type="NCBI Taxonomy" id="69181"/>
    <lineage>
        <taxon>Eukaryota</taxon>
        <taxon>Viridiplantae</taxon>
        <taxon>Streptophyta</taxon>
        <taxon>Embryophyta</taxon>
        <taxon>Tracheophyta</taxon>
        <taxon>Spermatophyta</taxon>
        <taxon>Magnoliopsida</taxon>
        <taxon>eudicotyledons</taxon>
        <taxon>Gunneridae</taxon>
        <taxon>Pentapetalae</taxon>
        <taxon>rosids</taxon>
        <taxon>malvids</taxon>
        <taxon>Brassicales</taxon>
        <taxon>Brassicaceae</taxon>
        <taxon>Brassiceae</taxon>
        <taxon>Brassica</taxon>
    </lineage>
</organism>